<dbReference type="InterPro" id="IPR011856">
    <property type="entry name" value="tRNA_endonuc-like_dom_sf"/>
</dbReference>
<dbReference type="GO" id="GO:0003676">
    <property type="term" value="F:nucleic acid binding"/>
    <property type="evidence" value="ECO:0007669"/>
    <property type="project" value="InterPro"/>
</dbReference>
<dbReference type="PANTHER" id="PTHR34039">
    <property type="entry name" value="UPF0102 PROTEIN YRAN"/>
    <property type="match status" value="1"/>
</dbReference>
<feature type="compositionally biased region" description="Basic residues" evidence="3">
    <location>
        <begin position="20"/>
        <end position="29"/>
    </location>
</feature>
<dbReference type="Gene3D" id="3.40.1350.10">
    <property type="match status" value="1"/>
</dbReference>
<proteinExistence type="inferred from homology"/>
<name>A0A1M5RDT4_9BURK</name>
<evidence type="ECO:0000256" key="1">
    <source>
        <dbReference type="ARBA" id="ARBA00006738"/>
    </source>
</evidence>
<dbReference type="NCBIfam" id="TIGR00252">
    <property type="entry name" value="YraN family protein"/>
    <property type="match status" value="1"/>
</dbReference>
<dbReference type="SUPFAM" id="SSF52980">
    <property type="entry name" value="Restriction endonuclease-like"/>
    <property type="match status" value="1"/>
</dbReference>
<dbReference type="PANTHER" id="PTHR34039:SF1">
    <property type="entry name" value="UPF0102 PROTEIN YRAN"/>
    <property type="match status" value="1"/>
</dbReference>
<keyword evidence="5" id="KW-1185">Reference proteome</keyword>
<feature type="compositionally biased region" description="Low complexity" evidence="3">
    <location>
        <begin position="38"/>
        <end position="49"/>
    </location>
</feature>
<dbReference type="AlphaFoldDB" id="A0A1M5RDT4"/>
<dbReference type="STRING" id="658167.SAMN04488135_102535"/>
<keyword evidence="4" id="KW-0378">Hydrolase</keyword>
<protein>
    <recommendedName>
        <fullName evidence="2">UPF0102 protein SAMN04488135_102535</fullName>
    </recommendedName>
</protein>
<dbReference type="GO" id="GO:0004519">
    <property type="term" value="F:endonuclease activity"/>
    <property type="evidence" value="ECO:0007669"/>
    <property type="project" value="UniProtKB-KW"/>
</dbReference>
<dbReference type="InterPro" id="IPR003509">
    <property type="entry name" value="UPF0102_YraN-like"/>
</dbReference>
<evidence type="ECO:0000313" key="4">
    <source>
        <dbReference type="EMBL" id="SHH23963.1"/>
    </source>
</evidence>
<evidence type="ECO:0000256" key="2">
    <source>
        <dbReference type="HAMAP-Rule" id="MF_00048"/>
    </source>
</evidence>
<evidence type="ECO:0000256" key="3">
    <source>
        <dbReference type="SAM" id="MobiDB-lite"/>
    </source>
</evidence>
<accession>A0A1M5RDT4</accession>
<comment type="similarity">
    <text evidence="1 2">Belongs to the UPF0102 family.</text>
</comment>
<dbReference type="RefSeq" id="WP_073102131.1">
    <property type="nucleotide sequence ID" value="NZ_FQXE01000002.1"/>
</dbReference>
<organism evidence="4 5">
    <name type="scientific">Pollutimonas bauzanensis</name>
    <dbReference type="NCBI Taxonomy" id="658167"/>
    <lineage>
        <taxon>Bacteria</taxon>
        <taxon>Pseudomonadati</taxon>
        <taxon>Pseudomonadota</taxon>
        <taxon>Betaproteobacteria</taxon>
        <taxon>Burkholderiales</taxon>
        <taxon>Alcaligenaceae</taxon>
        <taxon>Pollutimonas</taxon>
    </lineage>
</organism>
<keyword evidence="4" id="KW-0255">Endonuclease</keyword>
<dbReference type="OrthoDB" id="9794876at2"/>
<dbReference type="EMBL" id="FQXE01000002">
    <property type="protein sequence ID" value="SHH23963.1"/>
    <property type="molecule type" value="Genomic_DNA"/>
</dbReference>
<dbReference type="Pfam" id="PF02021">
    <property type="entry name" value="UPF0102"/>
    <property type="match status" value="1"/>
</dbReference>
<feature type="region of interest" description="Disordered" evidence="3">
    <location>
        <begin position="14"/>
        <end position="54"/>
    </location>
</feature>
<keyword evidence="4" id="KW-0540">Nuclease</keyword>
<dbReference type="NCBIfam" id="NF009150">
    <property type="entry name" value="PRK12497.1-3"/>
    <property type="match status" value="1"/>
</dbReference>
<evidence type="ECO:0000313" key="5">
    <source>
        <dbReference type="Proteomes" id="UP000184226"/>
    </source>
</evidence>
<reference evidence="4 5" key="1">
    <citation type="submission" date="2016-11" db="EMBL/GenBank/DDBJ databases">
        <authorList>
            <person name="Jaros S."/>
            <person name="Januszkiewicz K."/>
            <person name="Wedrychowicz H."/>
        </authorList>
    </citation>
    <scope>NUCLEOTIDE SEQUENCE [LARGE SCALE GENOMIC DNA]</scope>
    <source>
        <strain evidence="4 5">CGMCC 1.10190</strain>
    </source>
</reference>
<gene>
    <name evidence="4" type="ORF">SAMN04488135_102535</name>
</gene>
<dbReference type="InterPro" id="IPR011335">
    <property type="entry name" value="Restrct_endonuc-II-like"/>
</dbReference>
<dbReference type="Proteomes" id="UP000184226">
    <property type="component" value="Unassembled WGS sequence"/>
</dbReference>
<dbReference type="HAMAP" id="MF_00048">
    <property type="entry name" value="UPF0102"/>
    <property type="match status" value="1"/>
</dbReference>
<sequence>MAEDDQRLYETARAAQGLAARKRRRKARAAPRERGAAAREPAAPSAAQRAGRRAEEHARRYLQARGLIILARNLRGRTGEIDLVAADSGVLAFIEVRQRRSRRYGGAAASVNRGKQGRLIRTAQYFLPGLKRRYFGGATPPCRFDIITVEPQGLAWIKDAFRE</sequence>